<organism evidence="6 7">
    <name type="scientific">Marinirhabdus gelatinilytica</name>
    <dbReference type="NCBI Taxonomy" id="1703343"/>
    <lineage>
        <taxon>Bacteria</taxon>
        <taxon>Pseudomonadati</taxon>
        <taxon>Bacteroidota</taxon>
        <taxon>Flavobacteriia</taxon>
        <taxon>Flavobacteriales</taxon>
        <taxon>Flavobacteriaceae</taxon>
    </lineage>
</organism>
<evidence type="ECO:0000259" key="5">
    <source>
        <dbReference type="Pfam" id="PF20009"/>
    </source>
</evidence>
<evidence type="ECO:0000256" key="1">
    <source>
        <dbReference type="ARBA" id="ARBA00022729"/>
    </source>
</evidence>
<dbReference type="OrthoDB" id="1488385at2"/>
<keyword evidence="1 3" id="KW-0732">Signal</keyword>
<protein>
    <submittedName>
        <fullName evidence="6">Putative secreted protein (Por secretion system target)</fullName>
    </submittedName>
</protein>
<dbReference type="Pfam" id="PF18962">
    <property type="entry name" value="Por_Secre_tail"/>
    <property type="match status" value="1"/>
</dbReference>
<dbReference type="InterPro" id="IPR013783">
    <property type="entry name" value="Ig-like_fold"/>
</dbReference>
<feature type="region of interest" description="Disordered" evidence="2">
    <location>
        <begin position="60"/>
        <end position="81"/>
    </location>
</feature>
<dbReference type="InterPro" id="IPR045474">
    <property type="entry name" value="GEVED"/>
</dbReference>
<accession>A0A370QIK7</accession>
<proteinExistence type="predicted"/>
<dbReference type="NCBIfam" id="TIGR04183">
    <property type="entry name" value="Por_Secre_tail"/>
    <property type="match status" value="1"/>
</dbReference>
<reference evidence="6 7" key="1">
    <citation type="submission" date="2018-07" db="EMBL/GenBank/DDBJ databases">
        <title>Genomic Encyclopedia of Type Strains, Phase IV (KMG-IV): sequencing the most valuable type-strain genomes for metagenomic binning, comparative biology and taxonomic classification.</title>
        <authorList>
            <person name="Goeker M."/>
        </authorList>
    </citation>
    <scope>NUCLEOTIDE SEQUENCE [LARGE SCALE GENOMIC DNA]</scope>
    <source>
        <strain evidence="6 7">DSM 101478</strain>
    </source>
</reference>
<feature type="domain" description="GEVED" evidence="5">
    <location>
        <begin position="707"/>
        <end position="785"/>
    </location>
</feature>
<evidence type="ECO:0000256" key="3">
    <source>
        <dbReference type="SAM" id="SignalP"/>
    </source>
</evidence>
<dbReference type="EMBL" id="QRAO01000001">
    <property type="protein sequence ID" value="RDK88193.1"/>
    <property type="molecule type" value="Genomic_DNA"/>
</dbReference>
<feature type="signal peptide" evidence="3">
    <location>
        <begin position="1"/>
        <end position="19"/>
    </location>
</feature>
<dbReference type="Pfam" id="PF20009">
    <property type="entry name" value="GEVED"/>
    <property type="match status" value="1"/>
</dbReference>
<dbReference type="Gene3D" id="2.60.40.10">
    <property type="entry name" value="Immunoglobulins"/>
    <property type="match status" value="1"/>
</dbReference>
<feature type="domain" description="Secretion system C-terminal sorting" evidence="4">
    <location>
        <begin position="823"/>
        <end position="882"/>
    </location>
</feature>
<gene>
    <name evidence="6" type="ORF">C8D94_10162</name>
</gene>
<sequence length="884" mass="95142">MKFKIFTIFFLACVFGIQAQENYGATDFGMLEGPYYVPSIAEQKASGILIAADNSPMLGQPKRKHGNNVVPGKGSDGNDPLVNLQRNAQQQRVQPPILTFVADISQATPSDPTGAAGPNHYVAAWNSAFRIFDKNGNPLTNELSLGTLFPGNTIGDPIVFYDAEADRFVITEFDNNPNGFNVAVSQGSDPVTSGWHVYTTGFGTGSFPDYTKFSVFGDKYMVTANIANNNRVFAVERNEMLDGNPAQFVALPLPGISTSGFYSPQAFHTTDDVLAPNNAPAPIVYLQDDAWGGVSDDHLKVWNATIDWNNPGGATMSAAQEITTADFVSVFDGGSFSNRPQGGGIDIDILQATIMNQAQYRRFPTYNSVVFNFVVDVVAGGGEKAAIRWYELRQVGGDTQPWTIHQEGTYEAPDGRDAYSGSMVMNSVGDIAMGYTSSSSTDRISIRYTGQLASLNTPNVMNVAEELIAQSTAANPSNRLADYVQCTVDPVDDTFWHIAEYFEPSRRDVVAHFSLEPPMPDDIGVVSIDEPNSGVLTATEDIVITIRNFGSNDITDPSVQYIIDTGTPVVETATTGTIAAGATAQYTFTTQADLSGVGPFVIEASTLLTGDTDPSNDTATKTVEQVVGVCMPTAIEGCNVDGIKRFVLGDIDADDGGDGCNTEPAGSPQGYADRTDLSTNLSRLSGSNVHILQAQQNWTGGPGVEALSVWIDFDDSETFEPSEQLIAGEFFQDDNVLEDFILTIPTGATLGSHILRAKAIDTSAGGDINDPCTDFDFGEVQDYTVVIDESLGTQDNLFTDSDFMILHKGNQQYEITLTTTDFDGVAAIAVYNTLGQMVTFNNISKTGNTYTYQLDMSYAASGLYLVKMGDERSRSFVTGKIIVE</sequence>
<dbReference type="Proteomes" id="UP000255317">
    <property type="component" value="Unassembled WGS sequence"/>
</dbReference>
<evidence type="ECO:0000259" key="4">
    <source>
        <dbReference type="Pfam" id="PF18962"/>
    </source>
</evidence>
<dbReference type="AlphaFoldDB" id="A0A370QIK7"/>
<feature type="chain" id="PRO_5016704160" evidence="3">
    <location>
        <begin position="20"/>
        <end position="884"/>
    </location>
</feature>
<evidence type="ECO:0000256" key="2">
    <source>
        <dbReference type="SAM" id="MobiDB-lite"/>
    </source>
</evidence>
<keyword evidence="7" id="KW-1185">Reference proteome</keyword>
<evidence type="ECO:0000313" key="6">
    <source>
        <dbReference type="EMBL" id="RDK88193.1"/>
    </source>
</evidence>
<evidence type="ECO:0000313" key="7">
    <source>
        <dbReference type="Proteomes" id="UP000255317"/>
    </source>
</evidence>
<comment type="caution">
    <text evidence="6">The sequence shown here is derived from an EMBL/GenBank/DDBJ whole genome shotgun (WGS) entry which is preliminary data.</text>
</comment>
<dbReference type="RefSeq" id="WP_115121922.1">
    <property type="nucleotide sequence ID" value="NZ_QRAO01000001.1"/>
</dbReference>
<name>A0A370QIK7_9FLAO</name>
<dbReference type="InterPro" id="IPR026444">
    <property type="entry name" value="Secre_tail"/>
</dbReference>